<dbReference type="EMBL" id="CP014223">
    <property type="protein sequence ID" value="AMJ40411.1"/>
    <property type="molecule type" value="Genomic_DNA"/>
</dbReference>
<reference evidence="4" key="3">
    <citation type="submission" date="2016-11" db="EMBL/GenBank/DDBJ databases">
        <authorList>
            <person name="Varghese N."/>
            <person name="Submissions S."/>
        </authorList>
    </citation>
    <scope>NUCLEOTIDE SEQUENCE</scope>
    <source>
        <strain evidence="4">DSM 1682</strain>
    </source>
</reference>
<evidence type="ECO:0000313" key="3">
    <source>
        <dbReference type="EMBL" id="AMJ40411.1"/>
    </source>
</evidence>
<gene>
    <name evidence="3" type="ORF">CPRO_08110</name>
    <name evidence="4" type="ORF">SAMN02745151_00671</name>
</gene>
<dbReference type="OrthoDB" id="9812056at2"/>
<dbReference type="InterPro" id="IPR009709">
    <property type="entry name" value="DUF1290"/>
</dbReference>
<dbReference type="Proteomes" id="UP000068026">
    <property type="component" value="Chromosome"/>
</dbReference>
<evidence type="ECO:0000256" key="2">
    <source>
        <dbReference type="SAM" id="Phobius"/>
    </source>
</evidence>
<name>A0A0X8VCF4_ANAPI</name>
<keyword evidence="1 2" id="KW-0472">Membrane</keyword>
<sequence length="123" mass="13242">MMSVPVIGLVLGVIIGITSGVVIPYGYASYVAIAILACLDSVLGGIYAISQKQFDLKIFSSGFFCNGILAVGLVWLGNQLNINLSIAAVVVYGSRIFNNFSQIRRFLLNKPEKQIIVVTEKGE</sequence>
<reference evidence="6" key="4">
    <citation type="submission" date="2016-11" db="EMBL/GenBank/DDBJ databases">
        <authorList>
            <person name="Jaros S."/>
            <person name="Januszkiewicz K."/>
            <person name="Wedrychowicz H."/>
        </authorList>
    </citation>
    <scope>NUCLEOTIDE SEQUENCE [LARGE SCALE GENOMIC DNA]</scope>
    <source>
        <strain evidence="6">DSM 1682</strain>
    </source>
</reference>
<feature type="transmembrane region" description="Helical" evidence="2">
    <location>
        <begin position="30"/>
        <end position="49"/>
    </location>
</feature>
<dbReference type="PIRSF" id="PIRSF018579">
    <property type="entry name" value="Sbp"/>
    <property type="match status" value="1"/>
</dbReference>
<protein>
    <submittedName>
        <fullName evidence="4">Small basic protein</fullName>
    </submittedName>
</protein>
<proteinExistence type="inferred from homology"/>
<keyword evidence="1" id="KW-1003">Cell membrane</keyword>
<evidence type="ECO:0000313" key="4">
    <source>
        <dbReference type="EMBL" id="SHE42869.1"/>
    </source>
</evidence>
<evidence type="ECO:0000256" key="1">
    <source>
        <dbReference type="PIRNR" id="PIRNR018579"/>
    </source>
</evidence>
<evidence type="ECO:0000313" key="5">
    <source>
        <dbReference type="Proteomes" id="UP000068026"/>
    </source>
</evidence>
<organism evidence="4 6">
    <name type="scientific">Anaerotignum propionicum DSM 1682</name>
    <dbReference type="NCBI Taxonomy" id="991789"/>
    <lineage>
        <taxon>Bacteria</taxon>
        <taxon>Bacillati</taxon>
        <taxon>Bacillota</taxon>
        <taxon>Clostridia</taxon>
        <taxon>Lachnospirales</taxon>
        <taxon>Anaerotignaceae</taxon>
        <taxon>Anaerotignum</taxon>
    </lineage>
</organism>
<reference evidence="3 5" key="1">
    <citation type="journal article" date="2016" name="Genome Announc.">
        <title>Complete Genome Sequence of the Amino Acid-Fermenting Clostridium propionicum X2 (DSM 1682).</title>
        <authorList>
            <person name="Poehlein A."/>
            <person name="Schlien K."/>
            <person name="Chowdhury N.P."/>
            <person name="Gottschalk G."/>
            <person name="Buckel W."/>
            <person name="Daniel R."/>
        </authorList>
    </citation>
    <scope>NUCLEOTIDE SEQUENCE [LARGE SCALE GENOMIC DNA]</scope>
    <source>
        <strain evidence="3 5">X2</strain>
    </source>
</reference>
<evidence type="ECO:0000313" key="6">
    <source>
        <dbReference type="Proteomes" id="UP000184204"/>
    </source>
</evidence>
<keyword evidence="5" id="KW-1185">Reference proteome</keyword>
<dbReference type="KEGG" id="cpro:CPRO_08110"/>
<dbReference type="Pfam" id="PF06947">
    <property type="entry name" value="DUF1290"/>
    <property type="match status" value="1"/>
</dbReference>
<reference evidence="5" key="2">
    <citation type="submission" date="2016-01" db="EMBL/GenBank/DDBJ databases">
        <authorList>
            <person name="Poehlein A."/>
            <person name="Schlien K."/>
            <person name="Gottschalk G."/>
            <person name="Buckel W."/>
            <person name="Daniel R."/>
        </authorList>
    </citation>
    <scope>NUCLEOTIDE SEQUENCE [LARGE SCALE GENOMIC DNA]</scope>
    <source>
        <strain evidence="5">X2</strain>
    </source>
</reference>
<comment type="similarity">
    <text evidence="1">Belongs to the sbp family.</text>
</comment>
<keyword evidence="2" id="KW-1133">Transmembrane helix</keyword>
<accession>A0A0X8VCF4</accession>
<dbReference type="RefSeq" id="WP_082754216.1">
    <property type="nucleotide sequence ID" value="NZ_CP014223.1"/>
</dbReference>
<keyword evidence="1 2" id="KW-0812">Transmembrane</keyword>
<comment type="subcellular location">
    <subcellularLocation>
        <location evidence="1">Cell membrane</location>
        <topology evidence="1">Multi-pass membrane protein</topology>
    </subcellularLocation>
</comment>
<dbReference type="AlphaFoldDB" id="A0A0X8VCF4"/>
<dbReference type="EMBL" id="FQUA01000002">
    <property type="protein sequence ID" value="SHE42869.1"/>
    <property type="molecule type" value="Genomic_DNA"/>
</dbReference>
<dbReference type="GO" id="GO:0005886">
    <property type="term" value="C:plasma membrane"/>
    <property type="evidence" value="ECO:0007669"/>
    <property type="project" value="UniProtKB-SubCell"/>
</dbReference>
<dbReference type="Proteomes" id="UP000184204">
    <property type="component" value="Unassembled WGS sequence"/>
</dbReference>